<proteinExistence type="inferred from homology"/>
<dbReference type="OrthoDB" id="10255768at2759"/>
<keyword evidence="8" id="KW-0539">Nucleus</keyword>
<dbReference type="InterPro" id="IPR003960">
    <property type="entry name" value="ATPase_AAA_CS"/>
</dbReference>
<evidence type="ECO:0000256" key="8">
    <source>
        <dbReference type="ARBA" id="ARBA00023242"/>
    </source>
</evidence>
<dbReference type="GO" id="GO:0008540">
    <property type="term" value="C:proteasome regulatory particle, base subcomplex"/>
    <property type="evidence" value="ECO:0007669"/>
    <property type="project" value="EnsemblFungi"/>
</dbReference>
<keyword evidence="6 10" id="KW-0067">ATP-binding</keyword>
<dbReference type="GO" id="GO:0031503">
    <property type="term" value="P:protein-containing complex localization"/>
    <property type="evidence" value="ECO:0007669"/>
    <property type="project" value="EnsemblFungi"/>
</dbReference>
<dbReference type="SMART" id="SM00382">
    <property type="entry name" value="AAA"/>
    <property type="match status" value="1"/>
</dbReference>
<name>W7HU94_9PEZI</name>
<evidence type="ECO:0000256" key="4">
    <source>
        <dbReference type="ARBA" id="ARBA00022490"/>
    </source>
</evidence>
<dbReference type="Gene3D" id="2.40.50.140">
    <property type="entry name" value="Nucleic acid-binding proteins"/>
    <property type="match status" value="1"/>
</dbReference>
<organism evidence="13 14">
    <name type="scientific">Drechslerella stenobrocha 248</name>
    <dbReference type="NCBI Taxonomy" id="1043628"/>
    <lineage>
        <taxon>Eukaryota</taxon>
        <taxon>Fungi</taxon>
        <taxon>Dikarya</taxon>
        <taxon>Ascomycota</taxon>
        <taxon>Pezizomycotina</taxon>
        <taxon>Orbiliomycetes</taxon>
        <taxon>Orbiliales</taxon>
        <taxon>Orbiliaceae</taxon>
        <taxon>Drechslerella</taxon>
    </lineage>
</organism>
<protein>
    <recommendedName>
        <fullName evidence="9">26S proteasome regulatory subunit 4 homolog</fullName>
    </recommendedName>
</protein>
<keyword evidence="13" id="KW-0645">Protease</keyword>
<feature type="region of interest" description="Disordered" evidence="11">
    <location>
        <begin position="1"/>
        <end position="58"/>
    </location>
</feature>
<evidence type="ECO:0000256" key="2">
    <source>
        <dbReference type="ARBA" id="ARBA00004496"/>
    </source>
</evidence>
<gene>
    <name evidence="13" type="ORF">DRE_02966</name>
</gene>
<dbReference type="EMBL" id="KI966408">
    <property type="protein sequence ID" value="EWC47766.1"/>
    <property type="molecule type" value="Genomic_DNA"/>
</dbReference>
<dbReference type="InterPro" id="IPR027417">
    <property type="entry name" value="P-loop_NTPase"/>
</dbReference>
<evidence type="ECO:0000256" key="11">
    <source>
        <dbReference type="SAM" id="MobiDB-lite"/>
    </source>
</evidence>
<dbReference type="InterPro" id="IPR032501">
    <property type="entry name" value="Prot_ATP_ID_OB_2nd"/>
</dbReference>
<accession>W7HU94</accession>
<dbReference type="GO" id="GO:0045732">
    <property type="term" value="P:positive regulation of protein catabolic process"/>
    <property type="evidence" value="ECO:0007669"/>
    <property type="project" value="EnsemblFungi"/>
</dbReference>
<dbReference type="PANTHER" id="PTHR23073">
    <property type="entry name" value="26S PROTEASOME REGULATORY SUBUNIT"/>
    <property type="match status" value="1"/>
</dbReference>
<dbReference type="GO" id="GO:0008233">
    <property type="term" value="F:peptidase activity"/>
    <property type="evidence" value="ECO:0007669"/>
    <property type="project" value="UniProtKB-KW"/>
</dbReference>
<evidence type="ECO:0000256" key="7">
    <source>
        <dbReference type="ARBA" id="ARBA00022942"/>
    </source>
</evidence>
<dbReference type="Pfam" id="PF16450">
    <property type="entry name" value="Prot_ATP_ID_OB_C"/>
    <property type="match status" value="1"/>
</dbReference>
<dbReference type="InterPro" id="IPR003593">
    <property type="entry name" value="AAA+_ATPase"/>
</dbReference>
<keyword evidence="5 10" id="KW-0547">Nucleotide-binding</keyword>
<keyword evidence="14" id="KW-1185">Reference proteome</keyword>
<evidence type="ECO:0000259" key="12">
    <source>
        <dbReference type="SMART" id="SM00382"/>
    </source>
</evidence>
<dbReference type="GO" id="GO:0005737">
    <property type="term" value="C:cytoplasm"/>
    <property type="evidence" value="ECO:0007669"/>
    <property type="project" value="UniProtKB-SubCell"/>
</dbReference>
<evidence type="ECO:0000256" key="9">
    <source>
        <dbReference type="ARBA" id="ARBA00068880"/>
    </source>
</evidence>
<keyword evidence="7" id="KW-0647">Proteasome</keyword>
<dbReference type="InterPro" id="IPR012340">
    <property type="entry name" value="NA-bd_OB-fold"/>
</dbReference>
<dbReference type="SUPFAM" id="SSF52540">
    <property type="entry name" value="P-loop containing nucleoside triphosphate hydrolases"/>
    <property type="match status" value="1"/>
</dbReference>
<dbReference type="GO" id="GO:0070651">
    <property type="term" value="P:nonfunctional rRNA decay"/>
    <property type="evidence" value="ECO:0007669"/>
    <property type="project" value="EnsemblFungi"/>
</dbReference>
<evidence type="ECO:0000256" key="10">
    <source>
        <dbReference type="RuleBase" id="RU003651"/>
    </source>
</evidence>
<dbReference type="Proteomes" id="UP000024837">
    <property type="component" value="Unassembled WGS sequence"/>
</dbReference>
<dbReference type="InterPro" id="IPR041569">
    <property type="entry name" value="AAA_lid_3"/>
</dbReference>
<evidence type="ECO:0000313" key="14">
    <source>
        <dbReference type="Proteomes" id="UP000024837"/>
    </source>
</evidence>
<evidence type="ECO:0000256" key="6">
    <source>
        <dbReference type="ARBA" id="ARBA00022840"/>
    </source>
</evidence>
<dbReference type="Pfam" id="PF00004">
    <property type="entry name" value="AAA"/>
    <property type="match status" value="1"/>
</dbReference>
<dbReference type="GO" id="GO:0043161">
    <property type="term" value="P:proteasome-mediated ubiquitin-dependent protein catabolic process"/>
    <property type="evidence" value="ECO:0007669"/>
    <property type="project" value="EnsemblFungi"/>
</dbReference>
<reference evidence="13 14" key="1">
    <citation type="submission" date="2013-05" db="EMBL/GenBank/DDBJ databases">
        <title>Drechslerella stenobrocha genome reveals carnivorous origination and mechanical trapping mechanism of predatory fungi.</title>
        <authorList>
            <person name="Liu X."/>
            <person name="Zhang W."/>
            <person name="Liu K."/>
        </authorList>
    </citation>
    <scope>NUCLEOTIDE SEQUENCE [LARGE SCALE GENOMIC DNA]</scope>
    <source>
        <strain evidence="13 14">248</strain>
    </source>
</reference>
<feature type="compositionally biased region" description="Basic and acidic residues" evidence="11">
    <location>
        <begin position="15"/>
        <end position="29"/>
    </location>
</feature>
<feature type="domain" description="AAA+ ATPase" evidence="12">
    <location>
        <begin position="226"/>
        <end position="365"/>
    </location>
</feature>
<dbReference type="HOGENOM" id="CLU_000688_2_3_1"/>
<dbReference type="Pfam" id="PF17862">
    <property type="entry name" value="AAA_lid_3"/>
    <property type="match status" value="1"/>
</dbReference>
<keyword evidence="13" id="KW-0378">Hydrolase</keyword>
<evidence type="ECO:0000313" key="13">
    <source>
        <dbReference type="EMBL" id="EWC47766.1"/>
    </source>
</evidence>
<dbReference type="InterPro" id="IPR003959">
    <property type="entry name" value="ATPase_AAA_core"/>
</dbReference>
<dbReference type="FunFam" id="1.10.8.60:FF:000007">
    <property type="entry name" value="26S proteasome regulatory subunit 4"/>
    <property type="match status" value="1"/>
</dbReference>
<dbReference type="FunFam" id="3.40.50.300:FF:000039">
    <property type="entry name" value="26S proteasome regulatory subunit 4"/>
    <property type="match status" value="1"/>
</dbReference>
<evidence type="ECO:0000256" key="3">
    <source>
        <dbReference type="ARBA" id="ARBA00006914"/>
    </source>
</evidence>
<dbReference type="GO" id="GO:0005634">
    <property type="term" value="C:nucleus"/>
    <property type="evidence" value="ECO:0007669"/>
    <property type="project" value="UniProtKB-SubCell"/>
</dbReference>
<dbReference type="GO" id="GO:0016887">
    <property type="term" value="F:ATP hydrolysis activity"/>
    <property type="evidence" value="ECO:0007669"/>
    <property type="project" value="EnsemblFungi"/>
</dbReference>
<keyword evidence="4" id="KW-0963">Cytoplasm</keyword>
<sequence length="448" mass="49703">MGNAQSGLGQGGPPGDKDGKDSKKDKPKYEPPPPPPRPGRKKRRSQGPDATSKLPTVYPNARCKLKMLRMERIKDHLLLEEEFVQNQEALKPTGTTDDRAAEERMRVDDMRGSPMGVGNLEEMIDDDHAIVSSATGPEYYVSIMSFVDKDLLEPNATVLLHHKSVSIVGVLTEASDPLISVMKLDKAPTESYADIGGLEQQIQEVREAVEIPLLHPELYEEMGIKPPKGVILYGSPGTGKTLLAKAVANQTSATFLRIVGSELIQKYLGDGPRLVRQIFQVAAEHAPSIVFIDEIDAIGTKRYESTSGGEREIQRTMLELLNQLDGFDDRGDVKVVMATNKIDTLDPALIRPGRIDRKILFENPDQNTKRKIFTLHTSKMSLAEDVDLDEFISQKDDLSGADIKAICTESGLLALRERRMRVQMADFRSARERVMKTKTEGEPEGLYL</sequence>
<dbReference type="GO" id="GO:0000785">
    <property type="term" value="C:chromatin"/>
    <property type="evidence" value="ECO:0007669"/>
    <property type="project" value="EnsemblFungi"/>
</dbReference>
<dbReference type="FunFam" id="2.40.50.140:FF:000030">
    <property type="entry name" value="26S protease regulatory subunit 4"/>
    <property type="match status" value="1"/>
</dbReference>
<dbReference type="GO" id="GO:0043171">
    <property type="term" value="P:peptide catabolic process"/>
    <property type="evidence" value="ECO:0007669"/>
    <property type="project" value="EnsemblFungi"/>
</dbReference>
<comment type="subcellular location">
    <subcellularLocation>
        <location evidence="2">Cytoplasm</location>
    </subcellularLocation>
    <subcellularLocation>
        <location evidence="1">Nucleus</location>
    </subcellularLocation>
</comment>
<evidence type="ECO:0000256" key="5">
    <source>
        <dbReference type="ARBA" id="ARBA00022741"/>
    </source>
</evidence>
<dbReference type="Gene3D" id="3.40.50.300">
    <property type="entry name" value="P-loop containing nucleotide triphosphate hydrolases"/>
    <property type="match status" value="1"/>
</dbReference>
<dbReference type="InterPro" id="IPR050221">
    <property type="entry name" value="26S_Proteasome_ATPase"/>
</dbReference>
<dbReference type="GO" id="GO:0070682">
    <property type="term" value="P:proteasome regulatory particle assembly"/>
    <property type="evidence" value="ECO:0007669"/>
    <property type="project" value="EnsemblFungi"/>
</dbReference>
<dbReference type="GO" id="GO:0036402">
    <property type="term" value="F:proteasome-activating activity"/>
    <property type="evidence" value="ECO:0007669"/>
    <property type="project" value="EnsemblFungi"/>
</dbReference>
<dbReference type="AlphaFoldDB" id="W7HU94"/>
<evidence type="ECO:0000256" key="1">
    <source>
        <dbReference type="ARBA" id="ARBA00004123"/>
    </source>
</evidence>
<comment type="similarity">
    <text evidence="3 10">Belongs to the AAA ATPase family.</text>
</comment>
<dbReference type="GO" id="GO:0005524">
    <property type="term" value="F:ATP binding"/>
    <property type="evidence" value="ECO:0007669"/>
    <property type="project" value="UniProtKB-KW"/>
</dbReference>
<dbReference type="Gene3D" id="1.10.8.60">
    <property type="match status" value="1"/>
</dbReference>
<dbReference type="PROSITE" id="PS00674">
    <property type="entry name" value="AAA"/>
    <property type="match status" value="1"/>
</dbReference>